<feature type="compositionally biased region" description="Polar residues" evidence="1">
    <location>
        <begin position="112"/>
        <end position="152"/>
    </location>
</feature>
<reference evidence="4 5" key="1">
    <citation type="journal article" date="2018" name="Nat. Ecol. Evol.">
        <title>Pezizomycetes genomes reveal the molecular basis of ectomycorrhizal truffle lifestyle.</title>
        <authorList>
            <person name="Murat C."/>
            <person name="Payen T."/>
            <person name="Noel B."/>
            <person name="Kuo A."/>
            <person name="Morin E."/>
            <person name="Chen J."/>
            <person name="Kohler A."/>
            <person name="Krizsan K."/>
            <person name="Balestrini R."/>
            <person name="Da Silva C."/>
            <person name="Montanini B."/>
            <person name="Hainaut M."/>
            <person name="Levati E."/>
            <person name="Barry K.W."/>
            <person name="Belfiori B."/>
            <person name="Cichocki N."/>
            <person name="Clum A."/>
            <person name="Dockter R.B."/>
            <person name="Fauchery L."/>
            <person name="Guy J."/>
            <person name="Iotti M."/>
            <person name="Le Tacon F."/>
            <person name="Lindquist E.A."/>
            <person name="Lipzen A."/>
            <person name="Malagnac F."/>
            <person name="Mello A."/>
            <person name="Molinier V."/>
            <person name="Miyauchi S."/>
            <person name="Poulain J."/>
            <person name="Riccioni C."/>
            <person name="Rubini A."/>
            <person name="Sitrit Y."/>
            <person name="Splivallo R."/>
            <person name="Traeger S."/>
            <person name="Wang M."/>
            <person name="Zifcakova L."/>
            <person name="Wipf D."/>
            <person name="Zambonelli A."/>
            <person name="Paolocci F."/>
            <person name="Nowrousian M."/>
            <person name="Ottonello S."/>
            <person name="Baldrian P."/>
            <person name="Spatafora J.W."/>
            <person name="Henrissat B."/>
            <person name="Nagy L.G."/>
            <person name="Aury J.M."/>
            <person name="Wincker P."/>
            <person name="Grigoriev I.V."/>
            <person name="Bonfante P."/>
            <person name="Martin F.M."/>
        </authorList>
    </citation>
    <scope>NUCLEOTIDE SEQUENCE [LARGE SCALE GENOMIC DNA]</scope>
    <source>
        <strain evidence="4 5">CCBAS932</strain>
    </source>
</reference>
<sequence>MFSSKLHLIITVYVLALVAPNFVDSLAISSNPTIIPATLPLTSPAHALAPRTTTCGTGYCPQGSTCCSNNTCCPSTTLCTRTPSNVVGCCPVGTVCDGTPAGYGEAVDGGSMLSSDQPESQDEGNVTSPGDENGNTNQTTASNTVDNVNSDAAGNGNGTTISEASTNAADSTATAVATETAATAAAEPDVGATTIIGAVAGGIVGWMALCAGLFWLHKRYRASHPKTEKRALPPPPAAGVGRMAFPQGFVRIEDAASEVGVGGKAPRPYTTVYGPGARV</sequence>
<dbReference type="Proteomes" id="UP000277580">
    <property type="component" value="Unassembled WGS sequence"/>
</dbReference>
<evidence type="ECO:0000256" key="1">
    <source>
        <dbReference type="SAM" id="MobiDB-lite"/>
    </source>
</evidence>
<evidence type="ECO:0000256" key="2">
    <source>
        <dbReference type="SAM" id="Phobius"/>
    </source>
</evidence>
<dbReference type="OrthoDB" id="5381436at2759"/>
<evidence type="ECO:0000256" key="3">
    <source>
        <dbReference type="SAM" id="SignalP"/>
    </source>
</evidence>
<keyword evidence="5" id="KW-1185">Reference proteome</keyword>
<feature type="region of interest" description="Disordered" evidence="1">
    <location>
        <begin position="107"/>
        <end position="166"/>
    </location>
</feature>
<keyword evidence="2" id="KW-0812">Transmembrane</keyword>
<keyword evidence="2" id="KW-1133">Transmembrane helix</keyword>
<dbReference type="EMBL" id="ML119154">
    <property type="protein sequence ID" value="RPB09177.1"/>
    <property type="molecule type" value="Genomic_DNA"/>
</dbReference>
<keyword evidence="3" id="KW-0732">Signal</keyword>
<accession>A0A3N4KFB4</accession>
<evidence type="ECO:0008006" key="6">
    <source>
        <dbReference type="Google" id="ProtNLM"/>
    </source>
</evidence>
<feature type="transmembrane region" description="Helical" evidence="2">
    <location>
        <begin position="195"/>
        <end position="216"/>
    </location>
</feature>
<organism evidence="4 5">
    <name type="scientific">Morchella conica CCBAS932</name>
    <dbReference type="NCBI Taxonomy" id="1392247"/>
    <lineage>
        <taxon>Eukaryota</taxon>
        <taxon>Fungi</taxon>
        <taxon>Dikarya</taxon>
        <taxon>Ascomycota</taxon>
        <taxon>Pezizomycotina</taxon>
        <taxon>Pezizomycetes</taxon>
        <taxon>Pezizales</taxon>
        <taxon>Morchellaceae</taxon>
        <taxon>Morchella</taxon>
    </lineage>
</organism>
<gene>
    <name evidence="4" type="ORF">P167DRAFT_577484</name>
</gene>
<proteinExistence type="predicted"/>
<feature type="chain" id="PRO_5018317550" description="Mid2 domain-containing protein" evidence="3">
    <location>
        <begin position="26"/>
        <end position="279"/>
    </location>
</feature>
<dbReference type="InParanoid" id="A0A3N4KFB4"/>
<protein>
    <recommendedName>
        <fullName evidence="6">Mid2 domain-containing protein</fullName>
    </recommendedName>
</protein>
<feature type="signal peptide" evidence="3">
    <location>
        <begin position="1"/>
        <end position="25"/>
    </location>
</feature>
<dbReference type="AlphaFoldDB" id="A0A3N4KFB4"/>
<name>A0A3N4KFB4_9PEZI</name>
<evidence type="ECO:0000313" key="5">
    <source>
        <dbReference type="Proteomes" id="UP000277580"/>
    </source>
</evidence>
<evidence type="ECO:0000313" key="4">
    <source>
        <dbReference type="EMBL" id="RPB09177.1"/>
    </source>
</evidence>
<keyword evidence="2" id="KW-0472">Membrane</keyword>